<protein>
    <recommendedName>
        <fullName evidence="4">Secreted protein</fullName>
    </recommendedName>
</protein>
<evidence type="ECO:0000313" key="2">
    <source>
        <dbReference type="EMBL" id="KAF2179053.1"/>
    </source>
</evidence>
<dbReference type="Proteomes" id="UP000800200">
    <property type="component" value="Unassembled WGS sequence"/>
</dbReference>
<feature type="chain" id="PRO_5025568312" description="Secreted protein" evidence="1">
    <location>
        <begin position="25"/>
        <end position="92"/>
    </location>
</feature>
<dbReference type="AlphaFoldDB" id="A0A6A6DJE4"/>
<keyword evidence="3" id="KW-1185">Reference proteome</keyword>
<gene>
    <name evidence="2" type="ORF">K469DRAFT_321742</name>
</gene>
<evidence type="ECO:0000256" key="1">
    <source>
        <dbReference type="SAM" id="SignalP"/>
    </source>
</evidence>
<name>A0A6A6DJE4_9PEZI</name>
<reference evidence="2" key="1">
    <citation type="journal article" date="2020" name="Stud. Mycol.">
        <title>101 Dothideomycetes genomes: a test case for predicting lifestyles and emergence of pathogens.</title>
        <authorList>
            <person name="Haridas S."/>
            <person name="Albert R."/>
            <person name="Binder M."/>
            <person name="Bloem J."/>
            <person name="Labutti K."/>
            <person name="Salamov A."/>
            <person name="Andreopoulos B."/>
            <person name="Baker S."/>
            <person name="Barry K."/>
            <person name="Bills G."/>
            <person name="Bluhm B."/>
            <person name="Cannon C."/>
            <person name="Castanera R."/>
            <person name="Culley D."/>
            <person name="Daum C."/>
            <person name="Ezra D."/>
            <person name="Gonzalez J."/>
            <person name="Henrissat B."/>
            <person name="Kuo A."/>
            <person name="Liang C."/>
            <person name="Lipzen A."/>
            <person name="Lutzoni F."/>
            <person name="Magnuson J."/>
            <person name="Mondo S."/>
            <person name="Nolan M."/>
            <person name="Ohm R."/>
            <person name="Pangilinan J."/>
            <person name="Park H.-J."/>
            <person name="Ramirez L."/>
            <person name="Alfaro M."/>
            <person name="Sun H."/>
            <person name="Tritt A."/>
            <person name="Yoshinaga Y."/>
            <person name="Zwiers L.-H."/>
            <person name="Turgeon B."/>
            <person name="Goodwin S."/>
            <person name="Spatafora J."/>
            <person name="Crous P."/>
            <person name="Grigoriev I."/>
        </authorList>
    </citation>
    <scope>NUCLEOTIDE SEQUENCE</scope>
    <source>
        <strain evidence="2">CBS 207.26</strain>
    </source>
</reference>
<feature type="signal peptide" evidence="1">
    <location>
        <begin position="1"/>
        <end position="24"/>
    </location>
</feature>
<keyword evidence="1" id="KW-0732">Signal</keyword>
<proteinExistence type="predicted"/>
<accession>A0A6A6DJE4</accession>
<dbReference type="EMBL" id="ML994670">
    <property type="protein sequence ID" value="KAF2179053.1"/>
    <property type="molecule type" value="Genomic_DNA"/>
</dbReference>
<evidence type="ECO:0000313" key="3">
    <source>
        <dbReference type="Proteomes" id="UP000800200"/>
    </source>
</evidence>
<organism evidence="2 3">
    <name type="scientific">Zopfia rhizophila CBS 207.26</name>
    <dbReference type="NCBI Taxonomy" id="1314779"/>
    <lineage>
        <taxon>Eukaryota</taxon>
        <taxon>Fungi</taxon>
        <taxon>Dikarya</taxon>
        <taxon>Ascomycota</taxon>
        <taxon>Pezizomycotina</taxon>
        <taxon>Dothideomycetes</taxon>
        <taxon>Dothideomycetes incertae sedis</taxon>
        <taxon>Zopfiaceae</taxon>
        <taxon>Zopfia</taxon>
    </lineage>
</organism>
<evidence type="ECO:0008006" key="4">
    <source>
        <dbReference type="Google" id="ProtNLM"/>
    </source>
</evidence>
<sequence length="92" mass="10050">MMYRRVRILGVSAVFCKLFFRCRLLTLGTGDFINGASCECSCPLHIFARAYGAVLEVVNANTSPLPTITAVHRHLTSSSSNLVCTFMTATMS</sequence>